<dbReference type="InterPro" id="IPR052051">
    <property type="entry name" value="TCR_complex_component"/>
</dbReference>
<proteinExistence type="predicted"/>
<dbReference type="PANTHER" id="PTHR19433:SF133">
    <property type="entry name" value="IMMUNE-TYPE RECEPTOR 5 PRECURSOR-RELATED"/>
    <property type="match status" value="1"/>
</dbReference>
<evidence type="ECO:0000313" key="11">
    <source>
        <dbReference type="Proteomes" id="UP001108240"/>
    </source>
</evidence>
<evidence type="ECO:0000313" key="10">
    <source>
        <dbReference type="Ensembl" id="ENSCCRP00000089638.2"/>
    </source>
</evidence>
<reference evidence="10" key="1">
    <citation type="submission" date="2025-08" db="UniProtKB">
        <authorList>
            <consortium name="Ensembl"/>
        </authorList>
    </citation>
    <scope>IDENTIFICATION</scope>
</reference>
<organism evidence="10 11">
    <name type="scientific">Cyprinus carpio carpio</name>
    <dbReference type="NCBI Taxonomy" id="630221"/>
    <lineage>
        <taxon>Eukaryota</taxon>
        <taxon>Metazoa</taxon>
        <taxon>Chordata</taxon>
        <taxon>Craniata</taxon>
        <taxon>Vertebrata</taxon>
        <taxon>Euteleostomi</taxon>
        <taxon>Actinopterygii</taxon>
        <taxon>Neopterygii</taxon>
        <taxon>Teleostei</taxon>
        <taxon>Ostariophysi</taxon>
        <taxon>Cypriniformes</taxon>
        <taxon>Cyprinidae</taxon>
        <taxon>Cyprininae</taxon>
        <taxon>Cyprinus</taxon>
    </lineage>
</organism>
<dbReference type="Pfam" id="PF07686">
    <property type="entry name" value="V-set"/>
    <property type="match status" value="1"/>
</dbReference>
<evidence type="ECO:0000256" key="5">
    <source>
        <dbReference type="ARBA" id="ARBA00023136"/>
    </source>
</evidence>
<dbReference type="SMART" id="SM00409">
    <property type="entry name" value="IG"/>
    <property type="match status" value="1"/>
</dbReference>
<dbReference type="InterPro" id="IPR007110">
    <property type="entry name" value="Ig-like_dom"/>
</dbReference>
<reference evidence="10" key="2">
    <citation type="submission" date="2025-09" db="UniProtKB">
        <authorList>
            <consortium name="Ensembl"/>
        </authorList>
    </citation>
    <scope>IDENTIFICATION</scope>
</reference>
<dbReference type="GO" id="GO:0002376">
    <property type="term" value="P:immune system process"/>
    <property type="evidence" value="ECO:0007669"/>
    <property type="project" value="UniProtKB-KW"/>
</dbReference>
<dbReference type="InterPro" id="IPR013106">
    <property type="entry name" value="Ig_V-set"/>
</dbReference>
<feature type="transmembrane region" description="Helical" evidence="8">
    <location>
        <begin position="185"/>
        <end position="207"/>
    </location>
</feature>
<dbReference type="OMA" id="SAVCEHM"/>
<dbReference type="PANTHER" id="PTHR19433">
    <property type="entry name" value="T-CELL RECEPTOR ALPHA CHAIN V REGION-RELATED"/>
    <property type="match status" value="1"/>
</dbReference>
<dbReference type="SUPFAM" id="SSF48726">
    <property type="entry name" value="Immunoglobulin"/>
    <property type="match status" value="1"/>
</dbReference>
<keyword evidence="8" id="KW-0812">Transmembrane</keyword>
<evidence type="ECO:0000256" key="4">
    <source>
        <dbReference type="ARBA" id="ARBA00022859"/>
    </source>
</evidence>
<evidence type="ECO:0000256" key="7">
    <source>
        <dbReference type="ARBA" id="ARBA00023180"/>
    </source>
</evidence>
<dbReference type="Gene3D" id="2.60.40.10">
    <property type="entry name" value="Immunoglobulins"/>
    <property type="match status" value="1"/>
</dbReference>
<dbReference type="InterPro" id="IPR036179">
    <property type="entry name" value="Ig-like_dom_sf"/>
</dbReference>
<dbReference type="GO" id="GO:0005886">
    <property type="term" value="C:plasma membrane"/>
    <property type="evidence" value="ECO:0007669"/>
    <property type="project" value="UniProtKB-SubCell"/>
</dbReference>
<sequence>MEYMGIRKNCYIIFTMNAWTFYTVLCILLFSGTAHPRVHQADKVITAALGNTVTLQCYSDKDNIYWYKQIAGQPPRVMSAFLKMSEPIFYKEFKTHRFWGKRLGSSSNLTISGIIQSDEAVYYCGAKAFYIEFGNGTHLIIKGPHDSTPKISKSDHLSNFTECQQKCFEESTNQVKNEEKLGPEVIGLACALGFCGVPIFALVGFIFKRVQVSGQDKEVRGAQDSDDENLTYVAFAIQSEKNEIWRKERNISAVCEHMIL</sequence>
<keyword evidence="5 8" id="KW-0472">Membrane</keyword>
<protein>
    <recommendedName>
        <fullName evidence="9">Ig-like domain-containing protein</fullName>
    </recommendedName>
</protein>
<evidence type="ECO:0000256" key="6">
    <source>
        <dbReference type="ARBA" id="ARBA00023157"/>
    </source>
</evidence>
<keyword evidence="8" id="KW-1133">Transmembrane helix</keyword>
<name>A0A8C1FB61_CYPCA</name>
<keyword evidence="3" id="KW-0732">Signal</keyword>
<dbReference type="GeneTree" id="ENSGT01030000234530"/>
<dbReference type="SMART" id="SM00406">
    <property type="entry name" value="IGv"/>
    <property type="match status" value="1"/>
</dbReference>
<dbReference type="Proteomes" id="UP001108240">
    <property type="component" value="Unplaced"/>
</dbReference>
<evidence type="ECO:0000259" key="9">
    <source>
        <dbReference type="PROSITE" id="PS50835"/>
    </source>
</evidence>
<dbReference type="Ensembl" id="ENSCCRT00000097344.2">
    <property type="protein sequence ID" value="ENSCCRP00000089638.2"/>
    <property type="gene ID" value="ENSCCRG00000048630.2"/>
</dbReference>
<evidence type="ECO:0000256" key="3">
    <source>
        <dbReference type="ARBA" id="ARBA00022729"/>
    </source>
</evidence>
<dbReference type="InterPro" id="IPR003599">
    <property type="entry name" value="Ig_sub"/>
</dbReference>
<evidence type="ECO:0000256" key="8">
    <source>
        <dbReference type="SAM" id="Phobius"/>
    </source>
</evidence>
<comment type="subcellular location">
    <subcellularLocation>
        <location evidence="1">Cell membrane</location>
    </subcellularLocation>
</comment>
<dbReference type="InterPro" id="IPR013783">
    <property type="entry name" value="Ig-like_fold"/>
</dbReference>
<keyword evidence="6" id="KW-1015">Disulfide bond</keyword>
<keyword evidence="7" id="KW-0325">Glycoprotein</keyword>
<dbReference type="AlphaFoldDB" id="A0A8C1FB61"/>
<feature type="transmembrane region" description="Helical" evidence="8">
    <location>
        <begin position="12"/>
        <end position="30"/>
    </location>
</feature>
<evidence type="ECO:0000256" key="2">
    <source>
        <dbReference type="ARBA" id="ARBA00022475"/>
    </source>
</evidence>
<evidence type="ECO:0000256" key="1">
    <source>
        <dbReference type="ARBA" id="ARBA00004236"/>
    </source>
</evidence>
<keyword evidence="11" id="KW-1185">Reference proteome</keyword>
<keyword evidence="4" id="KW-0391">Immunity</keyword>
<dbReference type="GO" id="GO:0009617">
    <property type="term" value="P:response to bacterium"/>
    <property type="evidence" value="ECO:0007669"/>
    <property type="project" value="TreeGrafter"/>
</dbReference>
<accession>A0A8C1FB61</accession>
<keyword evidence="2" id="KW-1003">Cell membrane</keyword>
<dbReference type="PROSITE" id="PS50835">
    <property type="entry name" value="IG_LIKE"/>
    <property type="match status" value="1"/>
</dbReference>
<feature type="domain" description="Ig-like" evidence="9">
    <location>
        <begin position="36"/>
        <end position="124"/>
    </location>
</feature>